<dbReference type="InterPro" id="IPR051076">
    <property type="entry name" value="Golgi_membrane_TVP38/TMEM64"/>
</dbReference>
<feature type="transmembrane region" description="Helical" evidence="6">
    <location>
        <begin position="365"/>
        <end position="384"/>
    </location>
</feature>
<name>A0A427YW90_9TREE</name>
<feature type="region of interest" description="Disordered" evidence="5">
    <location>
        <begin position="1"/>
        <end position="86"/>
    </location>
</feature>
<dbReference type="PANTHER" id="PTHR47549">
    <property type="entry name" value="GOLGI APPARATUS MEMBRANE PROTEIN TVP38-RELATED"/>
    <property type="match status" value="1"/>
</dbReference>
<comment type="subcellular location">
    <subcellularLocation>
        <location evidence="1">Endomembrane system</location>
        <topology evidence="1">Multi-pass membrane protein</topology>
    </subcellularLocation>
</comment>
<gene>
    <name evidence="7" type="ORF">EHS25_000393</name>
</gene>
<keyword evidence="8" id="KW-1185">Reference proteome</keyword>
<evidence type="ECO:0000256" key="3">
    <source>
        <dbReference type="ARBA" id="ARBA00022989"/>
    </source>
</evidence>
<dbReference type="Proteomes" id="UP000279259">
    <property type="component" value="Unassembled WGS sequence"/>
</dbReference>
<dbReference type="EMBL" id="RSCD01000001">
    <property type="protein sequence ID" value="RSH95306.1"/>
    <property type="molecule type" value="Genomic_DNA"/>
</dbReference>
<dbReference type="GO" id="GO:0000022">
    <property type="term" value="P:mitotic spindle elongation"/>
    <property type="evidence" value="ECO:0007669"/>
    <property type="project" value="TreeGrafter"/>
</dbReference>
<evidence type="ECO:0000256" key="6">
    <source>
        <dbReference type="SAM" id="Phobius"/>
    </source>
</evidence>
<dbReference type="GO" id="GO:0000139">
    <property type="term" value="C:Golgi membrane"/>
    <property type="evidence" value="ECO:0007669"/>
    <property type="project" value="TreeGrafter"/>
</dbReference>
<dbReference type="STRING" id="1890683.A0A427YW90"/>
<dbReference type="GO" id="GO:0016192">
    <property type="term" value="P:vesicle-mediated transport"/>
    <property type="evidence" value="ECO:0007669"/>
    <property type="project" value="TreeGrafter"/>
</dbReference>
<dbReference type="AlphaFoldDB" id="A0A427YW90"/>
<evidence type="ECO:0008006" key="9">
    <source>
        <dbReference type="Google" id="ProtNLM"/>
    </source>
</evidence>
<evidence type="ECO:0000256" key="1">
    <source>
        <dbReference type="ARBA" id="ARBA00004127"/>
    </source>
</evidence>
<evidence type="ECO:0000256" key="2">
    <source>
        <dbReference type="ARBA" id="ARBA00022692"/>
    </source>
</evidence>
<feature type="region of interest" description="Disordered" evidence="5">
    <location>
        <begin position="103"/>
        <end position="138"/>
    </location>
</feature>
<feature type="transmembrane region" description="Helical" evidence="6">
    <location>
        <begin position="203"/>
        <end position="223"/>
    </location>
</feature>
<feature type="compositionally biased region" description="Basic residues" evidence="5">
    <location>
        <begin position="55"/>
        <end position="68"/>
    </location>
</feature>
<proteinExistence type="predicted"/>
<sequence>MTGGGVALQFPLPLSVPSPRHSLEAGSRPGSPAGMGTHQRPPFHHASTSYAGQSHQHHLAQSHSHSHTARQPSSVPSTSYTPYRDLPPTKEEAEVYRLPTPAATVTPHSHSHSHSHSHPPHQAGPLHNDSRRGLYPTRRLPTGFTETVASRGAALRGRLMGNEGGLGRALILGWIVTTLGFVIATAFWRGELFSALDQLSKDLFALGLEGKLIFGFLILLTTIPPLPLYSTLMVLSGYTLALNGSPTAQSLLQIIPQNPHLLLLIRIAPYPYNLLNVILASSPALTLKTYTACTAVSLLKLVLHTWIGAGIHDLSASYNHPDHARVPRPPMTRPPQWHGPPHHHHHFPPPPTPEWLEEERHRQDVRMWSTWIGIGLCVALFFYLTHLAKRALAKAQAEQDARGDSEEGVAFLERDGREEA</sequence>
<dbReference type="OrthoDB" id="166803at2759"/>
<feature type="compositionally biased region" description="Basic residues" evidence="5">
    <location>
        <begin position="109"/>
        <end position="119"/>
    </location>
</feature>
<evidence type="ECO:0000313" key="7">
    <source>
        <dbReference type="EMBL" id="RSH95306.1"/>
    </source>
</evidence>
<dbReference type="PANTHER" id="PTHR47549:SF3">
    <property type="entry name" value="GOLGI APPARATUS MEMBRANE PROTEIN TVP38"/>
    <property type="match status" value="1"/>
</dbReference>
<keyword evidence="2 6" id="KW-0812">Transmembrane</keyword>
<protein>
    <recommendedName>
        <fullName evidence="9">Golgi apparatus membrane protein tvp38</fullName>
    </recommendedName>
</protein>
<evidence type="ECO:0000313" key="8">
    <source>
        <dbReference type="Proteomes" id="UP000279259"/>
    </source>
</evidence>
<feature type="region of interest" description="Disordered" evidence="5">
    <location>
        <begin position="322"/>
        <end position="355"/>
    </location>
</feature>
<comment type="caution">
    <text evidence="7">The sequence shown here is derived from an EMBL/GenBank/DDBJ whole genome shotgun (WGS) entry which is preliminary data.</text>
</comment>
<evidence type="ECO:0000256" key="5">
    <source>
        <dbReference type="SAM" id="MobiDB-lite"/>
    </source>
</evidence>
<feature type="compositionally biased region" description="Low complexity" evidence="5">
    <location>
        <begin position="72"/>
        <end position="83"/>
    </location>
</feature>
<keyword evidence="4 6" id="KW-0472">Membrane</keyword>
<evidence type="ECO:0000256" key="4">
    <source>
        <dbReference type="ARBA" id="ARBA00023136"/>
    </source>
</evidence>
<reference evidence="7 8" key="1">
    <citation type="submission" date="2018-11" db="EMBL/GenBank/DDBJ databases">
        <title>Genome sequence of Saitozyma podzolica DSM 27192.</title>
        <authorList>
            <person name="Aliyu H."/>
            <person name="Gorte O."/>
            <person name="Ochsenreither K."/>
        </authorList>
    </citation>
    <scope>NUCLEOTIDE SEQUENCE [LARGE SCALE GENOMIC DNA]</scope>
    <source>
        <strain evidence="7 8">DSM 27192</strain>
    </source>
</reference>
<feature type="transmembrane region" description="Helical" evidence="6">
    <location>
        <begin position="166"/>
        <end position="188"/>
    </location>
</feature>
<accession>A0A427YW90</accession>
<keyword evidence="3 6" id="KW-1133">Transmembrane helix</keyword>
<feature type="region of interest" description="Disordered" evidence="5">
    <location>
        <begin position="396"/>
        <end position="420"/>
    </location>
</feature>
<organism evidence="7 8">
    <name type="scientific">Saitozyma podzolica</name>
    <dbReference type="NCBI Taxonomy" id="1890683"/>
    <lineage>
        <taxon>Eukaryota</taxon>
        <taxon>Fungi</taxon>
        <taxon>Dikarya</taxon>
        <taxon>Basidiomycota</taxon>
        <taxon>Agaricomycotina</taxon>
        <taxon>Tremellomycetes</taxon>
        <taxon>Tremellales</taxon>
        <taxon>Trimorphomycetaceae</taxon>
        <taxon>Saitozyma</taxon>
    </lineage>
</organism>